<keyword evidence="2" id="KW-1133">Transmembrane helix</keyword>
<evidence type="ECO:0000256" key="2">
    <source>
        <dbReference type="SAM" id="Phobius"/>
    </source>
</evidence>
<feature type="transmembrane region" description="Helical" evidence="2">
    <location>
        <begin position="250"/>
        <end position="269"/>
    </location>
</feature>
<gene>
    <name evidence="3" type="ORF">C0Q70_07145</name>
</gene>
<sequence length="304" mass="33294">MNSMKADGSGPGVTSLVQRSSFLRVSCSATTGKENQITYITLNISKNVSINEQVAFVHASKHGAVHEGLEDVAVHGYINNSGNPPSAYLEISYQELPYANKTFVCGCNFISDTPHKCELNERWEDAVVYVCGTDAAPDDITNIVVVEKNGKSGKNESFVGPNSTSASDVANKMQYWGDSGHERASTWVVVKRSSQMLHVITSHNPDSDSLFCRISTKTGGTEDFPMSLGFILPNSSRVKGDAEAEKSYSWLGYPFLVLILVAVIAAFIVRERNWRSRTRHHQSNTESQNRLIPDPSNGSEVSQV</sequence>
<evidence type="ECO:0000313" key="4">
    <source>
        <dbReference type="Proteomes" id="UP000245119"/>
    </source>
</evidence>
<feature type="region of interest" description="Disordered" evidence="1">
    <location>
        <begin position="277"/>
        <end position="304"/>
    </location>
</feature>
<evidence type="ECO:0000313" key="3">
    <source>
        <dbReference type="EMBL" id="PVD31727.1"/>
    </source>
</evidence>
<dbReference type="AlphaFoldDB" id="A0A2T7PE99"/>
<dbReference type="EMBL" id="PZQS01000004">
    <property type="protein sequence ID" value="PVD31727.1"/>
    <property type="molecule type" value="Genomic_DNA"/>
</dbReference>
<keyword evidence="4" id="KW-1185">Reference proteome</keyword>
<reference evidence="3 4" key="1">
    <citation type="submission" date="2018-04" db="EMBL/GenBank/DDBJ databases">
        <title>The genome of golden apple snail Pomacea canaliculata provides insight into stress tolerance and invasive adaptation.</title>
        <authorList>
            <person name="Liu C."/>
            <person name="Liu B."/>
            <person name="Ren Y."/>
            <person name="Zhang Y."/>
            <person name="Wang H."/>
            <person name="Li S."/>
            <person name="Jiang F."/>
            <person name="Yin L."/>
            <person name="Zhang G."/>
            <person name="Qian W."/>
            <person name="Fan W."/>
        </authorList>
    </citation>
    <scope>NUCLEOTIDE SEQUENCE [LARGE SCALE GENOMIC DNA]</scope>
    <source>
        <strain evidence="3">SZHN2017</strain>
        <tissue evidence="3">Muscle</tissue>
    </source>
</reference>
<name>A0A2T7PE99_POMCA</name>
<accession>A0A2T7PE99</accession>
<proteinExistence type="predicted"/>
<feature type="compositionally biased region" description="Polar residues" evidence="1">
    <location>
        <begin position="284"/>
        <end position="304"/>
    </location>
</feature>
<comment type="caution">
    <text evidence="3">The sequence shown here is derived from an EMBL/GenBank/DDBJ whole genome shotgun (WGS) entry which is preliminary data.</text>
</comment>
<evidence type="ECO:0000256" key="1">
    <source>
        <dbReference type="SAM" id="MobiDB-lite"/>
    </source>
</evidence>
<organism evidence="3 4">
    <name type="scientific">Pomacea canaliculata</name>
    <name type="common">Golden apple snail</name>
    <dbReference type="NCBI Taxonomy" id="400727"/>
    <lineage>
        <taxon>Eukaryota</taxon>
        <taxon>Metazoa</taxon>
        <taxon>Spiralia</taxon>
        <taxon>Lophotrochozoa</taxon>
        <taxon>Mollusca</taxon>
        <taxon>Gastropoda</taxon>
        <taxon>Caenogastropoda</taxon>
        <taxon>Architaenioglossa</taxon>
        <taxon>Ampullarioidea</taxon>
        <taxon>Ampullariidae</taxon>
        <taxon>Pomacea</taxon>
    </lineage>
</organism>
<dbReference type="Proteomes" id="UP000245119">
    <property type="component" value="Linkage Group LG4"/>
</dbReference>
<keyword evidence="2" id="KW-0472">Membrane</keyword>
<keyword evidence="2" id="KW-0812">Transmembrane</keyword>
<protein>
    <submittedName>
        <fullName evidence="3">Uncharacterized protein</fullName>
    </submittedName>
</protein>